<dbReference type="EMBL" id="VTWU01000006">
    <property type="protein sequence ID" value="KAA9327701.1"/>
    <property type="molecule type" value="Genomic_DNA"/>
</dbReference>
<protein>
    <submittedName>
        <fullName evidence="1">Uncharacterized protein</fullName>
    </submittedName>
</protein>
<evidence type="ECO:0000313" key="1">
    <source>
        <dbReference type="EMBL" id="KAA9327701.1"/>
    </source>
</evidence>
<accession>A0A7L4ZRW2</accession>
<sequence length="460" mass="50881">MRKLFSFFFLLGALGAPRFSAQAQSAPGLAEQLRASSEGPLKAMLTNGKVTPDDVTLLLQTLTMNTAQGTAGLNLDNPATLNGLVGQLNRTLQSSQGKSYEQSAGQLITQLLTVVPPDVQTQLLASPELLRLQLNGGLTDLGALALGAEAVLSTVNDFISYAKQRKEVDALTPRISKFVSADGTYHALRKQVLVEEFDEPSKQWRQFRNTRQWLRTDLPAEPSSNADPEMLLRYIPRASNGPQRQAWAGASFAPGTYVLADSVAPEAHKVSGLDGFYDSFWPVVSQSRAFANTSGFDFTKDFSLKLRLKALAPRQRINSMGMDEDYYSLRVKLFGVNTLRLDLRKRTQLKSQKTWYYTFVYADEAYQTGETFGVFAPVRGSGVWYGMQADHPGPKFDSEWVDVEITKTGTQLQYALNGAPVVQKNGKPVVQEIGPVLNRYQLDLHPSGRLAIDRVELRHL</sequence>
<gene>
    <name evidence="1" type="ORF">F0P96_17145</name>
</gene>
<dbReference type="RefSeq" id="WP_151080149.1">
    <property type="nucleotide sequence ID" value="NZ_CP047647.1"/>
</dbReference>
<dbReference type="Proteomes" id="UP000326380">
    <property type="component" value="Unassembled WGS sequence"/>
</dbReference>
<dbReference type="AlphaFoldDB" id="A0A7L4ZRW2"/>
<evidence type="ECO:0000313" key="2">
    <source>
        <dbReference type="Proteomes" id="UP000326380"/>
    </source>
</evidence>
<comment type="caution">
    <text evidence="1">The sequence shown here is derived from an EMBL/GenBank/DDBJ whole genome shotgun (WGS) entry which is preliminary data.</text>
</comment>
<reference evidence="1 2" key="1">
    <citation type="submission" date="2019-09" db="EMBL/GenBank/DDBJ databases">
        <title>Genome sequence of Hymenobacter sp. M3.</title>
        <authorList>
            <person name="Srinivasan S."/>
        </authorList>
    </citation>
    <scope>NUCLEOTIDE SEQUENCE [LARGE SCALE GENOMIC DNA]</scope>
    <source>
        <strain evidence="1 2">M3</strain>
    </source>
</reference>
<proteinExistence type="predicted"/>
<name>A0A7L4ZRW2_9BACT</name>
<organism evidence="1 2">
    <name type="scientific">Hymenobacter busanensis</name>
    <dbReference type="NCBI Taxonomy" id="2607656"/>
    <lineage>
        <taxon>Bacteria</taxon>
        <taxon>Pseudomonadati</taxon>
        <taxon>Bacteroidota</taxon>
        <taxon>Cytophagia</taxon>
        <taxon>Cytophagales</taxon>
        <taxon>Hymenobacteraceae</taxon>
        <taxon>Hymenobacter</taxon>
    </lineage>
</organism>
<keyword evidence="2" id="KW-1185">Reference proteome</keyword>